<feature type="domain" description="LITAF" evidence="9">
    <location>
        <begin position="58"/>
        <end position="139"/>
    </location>
</feature>
<evidence type="ECO:0000313" key="10">
    <source>
        <dbReference type="Ensembl" id="ENSSLDP00000032843.1"/>
    </source>
</evidence>
<dbReference type="STRING" id="1841481.ENSSLDP00000032843"/>
<evidence type="ECO:0000256" key="7">
    <source>
        <dbReference type="ARBA" id="ARBA00023136"/>
    </source>
</evidence>
<dbReference type="PANTHER" id="PTHR23292">
    <property type="entry name" value="LIPOPOLYSACCHARIDE-INDUCED TUMOR NECROSIS FACTOR-ALPHA FACTOR"/>
    <property type="match status" value="1"/>
</dbReference>
<evidence type="ECO:0000256" key="3">
    <source>
        <dbReference type="ARBA" id="ARBA00004630"/>
    </source>
</evidence>
<organism evidence="10 11">
    <name type="scientific">Seriola lalandi dorsalis</name>
    <dbReference type="NCBI Taxonomy" id="1841481"/>
    <lineage>
        <taxon>Eukaryota</taxon>
        <taxon>Metazoa</taxon>
        <taxon>Chordata</taxon>
        <taxon>Craniata</taxon>
        <taxon>Vertebrata</taxon>
        <taxon>Euteleostomi</taxon>
        <taxon>Actinopterygii</taxon>
        <taxon>Neopterygii</taxon>
        <taxon>Teleostei</taxon>
        <taxon>Neoteleostei</taxon>
        <taxon>Acanthomorphata</taxon>
        <taxon>Carangaria</taxon>
        <taxon>Carangiformes</taxon>
        <taxon>Carangidae</taxon>
        <taxon>Seriola</taxon>
    </lineage>
</organism>
<dbReference type="GO" id="GO:0005634">
    <property type="term" value="C:nucleus"/>
    <property type="evidence" value="ECO:0007669"/>
    <property type="project" value="TreeGrafter"/>
</dbReference>
<dbReference type="PROSITE" id="PS51837">
    <property type="entry name" value="LITAF"/>
    <property type="match status" value="1"/>
</dbReference>
<evidence type="ECO:0000256" key="2">
    <source>
        <dbReference type="ARBA" id="ARBA00004414"/>
    </source>
</evidence>
<dbReference type="InterPro" id="IPR037519">
    <property type="entry name" value="LITAF_fam"/>
</dbReference>
<keyword evidence="11" id="KW-1185">Reference proteome</keyword>
<evidence type="ECO:0000256" key="6">
    <source>
        <dbReference type="ARBA" id="ARBA00022833"/>
    </source>
</evidence>
<reference evidence="10" key="1">
    <citation type="submission" date="2025-08" db="UniProtKB">
        <authorList>
            <consortium name="Ensembl"/>
        </authorList>
    </citation>
    <scope>IDENTIFICATION</scope>
</reference>
<dbReference type="GeneID" id="111659036"/>
<proteinExistence type="inferred from homology"/>
<name>A0A3B4YWR5_SERLL</name>
<keyword evidence="5" id="KW-0479">Metal-binding</keyword>
<dbReference type="GO" id="GO:0098574">
    <property type="term" value="C:cytoplasmic side of lysosomal membrane"/>
    <property type="evidence" value="ECO:0007669"/>
    <property type="project" value="TreeGrafter"/>
</dbReference>
<protein>
    <submittedName>
        <fullName evidence="10">Si:ch211-202h22.7</fullName>
    </submittedName>
</protein>
<keyword evidence="8" id="KW-1133">Transmembrane helix</keyword>
<dbReference type="GO" id="GO:0008270">
    <property type="term" value="F:zinc ion binding"/>
    <property type="evidence" value="ECO:0007669"/>
    <property type="project" value="TreeGrafter"/>
</dbReference>
<dbReference type="Pfam" id="PF10601">
    <property type="entry name" value="zf-LITAF-like"/>
    <property type="match status" value="1"/>
</dbReference>
<dbReference type="GO" id="GO:0098560">
    <property type="term" value="C:cytoplasmic side of late endosome membrane"/>
    <property type="evidence" value="ECO:0007669"/>
    <property type="project" value="TreeGrafter"/>
</dbReference>
<evidence type="ECO:0000256" key="1">
    <source>
        <dbReference type="ARBA" id="ARBA00004125"/>
    </source>
</evidence>
<comment type="subcellular location">
    <subcellularLocation>
        <location evidence="1">Endosome membrane</location>
        <topology evidence="1">Peripheral membrane protein</topology>
        <orientation evidence="1">Cytoplasmic side</orientation>
    </subcellularLocation>
    <subcellularLocation>
        <location evidence="2">Late endosome membrane</location>
    </subcellularLocation>
    <subcellularLocation>
        <location evidence="3">Lysosome membrane</location>
        <topology evidence="3">Peripheral membrane protein</topology>
        <orientation evidence="3">Cytoplasmic side</orientation>
    </subcellularLocation>
</comment>
<keyword evidence="7 8" id="KW-0472">Membrane</keyword>
<dbReference type="Ensembl" id="ENSSLDT00000033767.1">
    <property type="protein sequence ID" value="ENSSLDP00000032843.1"/>
    <property type="gene ID" value="ENSSLDG00000025172.1"/>
</dbReference>
<dbReference type="PANTHER" id="PTHR23292:SF45">
    <property type="entry name" value="LIPOPOLYSACCHARIDE-INDUCED TUMOR NECROSIS FACTOR-ALPHA FACTOR HOMOLOG"/>
    <property type="match status" value="1"/>
</dbReference>
<dbReference type="Proteomes" id="UP000261360">
    <property type="component" value="Unplaced"/>
</dbReference>
<accession>A0A3B4YWR5</accession>
<keyword evidence="6" id="KW-0862">Zinc</keyword>
<reference evidence="10" key="2">
    <citation type="submission" date="2025-09" db="UniProtKB">
        <authorList>
            <consortium name="Ensembl"/>
        </authorList>
    </citation>
    <scope>IDENTIFICATION</scope>
</reference>
<evidence type="ECO:0000313" key="11">
    <source>
        <dbReference type="Proteomes" id="UP000261360"/>
    </source>
</evidence>
<keyword evidence="8" id="KW-0812">Transmembrane</keyword>
<dbReference type="GeneTree" id="ENSGT00940000155366"/>
<evidence type="ECO:0000259" key="9">
    <source>
        <dbReference type="PROSITE" id="PS51837"/>
    </source>
</evidence>
<evidence type="ECO:0000256" key="5">
    <source>
        <dbReference type="ARBA" id="ARBA00022723"/>
    </source>
</evidence>
<dbReference type="SMART" id="SM00714">
    <property type="entry name" value="LITAF"/>
    <property type="match status" value="1"/>
</dbReference>
<dbReference type="InterPro" id="IPR006629">
    <property type="entry name" value="LITAF"/>
</dbReference>
<dbReference type="RefSeq" id="XP_023267618.1">
    <property type="nucleotide sequence ID" value="XM_023411850.1"/>
</dbReference>
<evidence type="ECO:0000256" key="4">
    <source>
        <dbReference type="ARBA" id="ARBA00005975"/>
    </source>
</evidence>
<feature type="transmembrane region" description="Helical" evidence="8">
    <location>
        <begin position="93"/>
        <end position="115"/>
    </location>
</feature>
<evidence type="ECO:0000256" key="8">
    <source>
        <dbReference type="SAM" id="Phobius"/>
    </source>
</evidence>
<dbReference type="AlphaFoldDB" id="A0A3B4YWR5"/>
<sequence>MAMPPNMANMPAPPYPGPPVDPNMAAYMGVQSQHVVQTVQQHVYQYPQQQPQILQPVQQVVVVQPIPTDAPGQMLCPRCQNTVLTKVEYKNGLLTWLICGLLGVFVIWPCCLIPFCVNSCKDVHHSCPVCNNVLHVHKRE</sequence>
<comment type="similarity">
    <text evidence="4">Belongs to the CDIP1/LITAF family.</text>
</comment>